<dbReference type="Pfam" id="PF00155">
    <property type="entry name" value="Aminotran_1_2"/>
    <property type="match status" value="1"/>
</dbReference>
<dbReference type="EMBL" id="FXWH01000001">
    <property type="protein sequence ID" value="SMQ65514.1"/>
    <property type="molecule type" value="Genomic_DNA"/>
</dbReference>
<evidence type="ECO:0000256" key="6">
    <source>
        <dbReference type="ARBA" id="ARBA00022679"/>
    </source>
</evidence>
<evidence type="ECO:0000256" key="3">
    <source>
        <dbReference type="ARBA" id="ARBA00010008"/>
    </source>
</evidence>
<evidence type="ECO:0000259" key="13">
    <source>
        <dbReference type="Pfam" id="PF00155"/>
    </source>
</evidence>
<dbReference type="Gene3D" id="3.40.640.10">
    <property type="entry name" value="Type I PLP-dependent aspartate aminotransferase-like (Major domain)"/>
    <property type="match status" value="1"/>
</dbReference>
<evidence type="ECO:0000256" key="10">
    <source>
        <dbReference type="ARBA" id="ARBA00033381"/>
    </source>
</evidence>
<accession>A0A1Y6ES37</accession>
<dbReference type="PANTHER" id="PTHR13693">
    <property type="entry name" value="CLASS II AMINOTRANSFERASE/8-AMINO-7-OXONONANOATE SYNTHASE"/>
    <property type="match status" value="1"/>
</dbReference>
<dbReference type="InterPro" id="IPR050087">
    <property type="entry name" value="AON_synthase_class-II"/>
</dbReference>
<comment type="similarity">
    <text evidence="3">Belongs to the class-II pyridoxal-phosphate-dependent aminotransferase family. BioF subfamily.</text>
</comment>
<feature type="domain" description="Aminotransferase class I/classII large" evidence="13">
    <location>
        <begin position="40"/>
        <end position="391"/>
    </location>
</feature>
<dbReference type="Proteomes" id="UP000194450">
    <property type="component" value="Unassembled WGS sequence"/>
</dbReference>
<dbReference type="OrthoDB" id="9807157at2"/>
<reference evidence="15" key="1">
    <citation type="submission" date="2017-04" db="EMBL/GenBank/DDBJ databases">
        <authorList>
            <person name="Varghese N."/>
            <person name="Submissions S."/>
        </authorList>
    </citation>
    <scope>NUCLEOTIDE SEQUENCE [LARGE SCALE GENOMIC DNA]</scope>
</reference>
<protein>
    <recommendedName>
        <fullName evidence="5">8-amino-7-oxononanoate synthase</fullName>
        <ecNumber evidence="5">2.3.1.47</ecNumber>
    </recommendedName>
    <alternativeName>
        <fullName evidence="9">7-keto-8-amino-pelargonic acid synthase</fullName>
    </alternativeName>
    <alternativeName>
        <fullName evidence="10">8-amino-7-ketopelargonate synthase</fullName>
    </alternativeName>
</protein>
<evidence type="ECO:0000313" key="15">
    <source>
        <dbReference type="Proteomes" id="UP000194450"/>
    </source>
</evidence>
<comment type="pathway">
    <text evidence="2">Cofactor biosynthesis; biotin biosynthesis.</text>
</comment>
<evidence type="ECO:0000256" key="4">
    <source>
        <dbReference type="ARBA" id="ARBA00011738"/>
    </source>
</evidence>
<proteinExistence type="inferred from homology"/>
<organism evidence="14 15">
    <name type="scientific">Pseudidiomarina planktonica</name>
    <dbReference type="NCBI Taxonomy" id="1323738"/>
    <lineage>
        <taxon>Bacteria</taxon>
        <taxon>Pseudomonadati</taxon>
        <taxon>Pseudomonadota</taxon>
        <taxon>Gammaproteobacteria</taxon>
        <taxon>Alteromonadales</taxon>
        <taxon>Idiomarinaceae</taxon>
        <taxon>Pseudidiomarina</taxon>
    </lineage>
</organism>
<dbReference type="InterPro" id="IPR015422">
    <property type="entry name" value="PyrdxlP-dep_Trfase_small"/>
</dbReference>
<evidence type="ECO:0000256" key="9">
    <source>
        <dbReference type="ARBA" id="ARBA00032610"/>
    </source>
</evidence>
<comment type="subunit">
    <text evidence="4">Homodimer.</text>
</comment>
<comment type="cofactor">
    <cofactor evidence="1 12">
        <name>pyridoxal 5'-phosphate</name>
        <dbReference type="ChEBI" id="CHEBI:597326"/>
    </cofactor>
</comment>
<evidence type="ECO:0000256" key="8">
    <source>
        <dbReference type="ARBA" id="ARBA00022898"/>
    </source>
</evidence>
<evidence type="ECO:0000313" key="14">
    <source>
        <dbReference type="EMBL" id="SMQ65514.1"/>
    </source>
</evidence>
<dbReference type="InterPro" id="IPR015424">
    <property type="entry name" value="PyrdxlP-dep_Trfase"/>
</dbReference>
<dbReference type="GO" id="GO:0008710">
    <property type="term" value="F:8-amino-7-oxononanoate synthase activity"/>
    <property type="evidence" value="ECO:0007669"/>
    <property type="project" value="UniProtKB-EC"/>
</dbReference>
<keyword evidence="7" id="KW-0093">Biotin biosynthesis</keyword>
<evidence type="ECO:0000256" key="11">
    <source>
        <dbReference type="ARBA" id="ARBA00047715"/>
    </source>
</evidence>
<evidence type="ECO:0000256" key="5">
    <source>
        <dbReference type="ARBA" id="ARBA00013187"/>
    </source>
</evidence>
<dbReference type="Gene3D" id="3.90.1150.10">
    <property type="entry name" value="Aspartate Aminotransferase, domain 1"/>
    <property type="match status" value="1"/>
</dbReference>
<dbReference type="InterPro" id="IPR004839">
    <property type="entry name" value="Aminotransferase_I/II_large"/>
</dbReference>
<dbReference type="PROSITE" id="PS00599">
    <property type="entry name" value="AA_TRANSFER_CLASS_2"/>
    <property type="match status" value="1"/>
</dbReference>
<sequence>MGSAGGLHIALPEPAINERRQRRTLALLENSRIRVNDHTYLNFSSNDYLGLSQHPALLTAFRETAADYGCSSSASPLVTGYQAPHAQLVEQLCDWLKRDDALLFSSGFAANTGVLKQISAFYDKVLLDKLSHASLIDGVREALGEHRSKGNSATSTWQRFRHQDQSHLTQLLNKSAGGSALVVTEGVFSMDGDTSAVTDIAALCTDAKADLMVDDAHAIGVCGEDGEGIAGACSQQQVPILTATFGKALGVGGAVVAGSTELTNYLVQNCREYIYSTAFSAAQAAAITAAIKICRSDEGAGRRYQLQQNIQRFRSGARSAELDLLPSTTAIQGIICGADDIALSASRYLADAGIWCSAIRPPTVPKGSARLRITITADHTTAQLDQLVTALAALKQQPFWTSNGAAL</sequence>
<dbReference type="PANTHER" id="PTHR13693:SF100">
    <property type="entry name" value="8-AMINO-7-OXONONANOATE SYNTHASE"/>
    <property type="match status" value="1"/>
</dbReference>
<dbReference type="GO" id="GO:0009102">
    <property type="term" value="P:biotin biosynthetic process"/>
    <property type="evidence" value="ECO:0007669"/>
    <property type="project" value="UniProtKB-KW"/>
</dbReference>
<name>A0A1Y6ES37_9GAMM</name>
<gene>
    <name evidence="14" type="ORF">SAMN06297229_1287</name>
</gene>
<evidence type="ECO:0000256" key="7">
    <source>
        <dbReference type="ARBA" id="ARBA00022756"/>
    </source>
</evidence>
<evidence type="ECO:0000256" key="12">
    <source>
        <dbReference type="RuleBase" id="RU003693"/>
    </source>
</evidence>
<comment type="catalytic activity">
    <reaction evidence="11">
        <text>6-carboxyhexanoyl-[ACP] + L-alanine + H(+) = (8S)-8-amino-7-oxononanoate + holo-[ACP] + CO2</text>
        <dbReference type="Rhea" id="RHEA:42288"/>
        <dbReference type="Rhea" id="RHEA-COMP:9685"/>
        <dbReference type="Rhea" id="RHEA-COMP:9955"/>
        <dbReference type="ChEBI" id="CHEBI:15378"/>
        <dbReference type="ChEBI" id="CHEBI:16526"/>
        <dbReference type="ChEBI" id="CHEBI:57972"/>
        <dbReference type="ChEBI" id="CHEBI:64479"/>
        <dbReference type="ChEBI" id="CHEBI:78846"/>
        <dbReference type="ChEBI" id="CHEBI:149468"/>
        <dbReference type="EC" id="2.3.1.47"/>
    </reaction>
</comment>
<evidence type="ECO:0000256" key="1">
    <source>
        <dbReference type="ARBA" id="ARBA00001933"/>
    </source>
</evidence>
<dbReference type="GO" id="GO:0030170">
    <property type="term" value="F:pyridoxal phosphate binding"/>
    <property type="evidence" value="ECO:0007669"/>
    <property type="project" value="InterPro"/>
</dbReference>
<dbReference type="SUPFAM" id="SSF53383">
    <property type="entry name" value="PLP-dependent transferases"/>
    <property type="match status" value="1"/>
</dbReference>
<dbReference type="InterPro" id="IPR015421">
    <property type="entry name" value="PyrdxlP-dep_Trfase_major"/>
</dbReference>
<keyword evidence="8 12" id="KW-0663">Pyridoxal phosphate</keyword>
<dbReference type="EC" id="2.3.1.47" evidence="5"/>
<dbReference type="AlphaFoldDB" id="A0A1Y6ES37"/>
<dbReference type="RefSeq" id="WP_086434382.1">
    <property type="nucleotide sequence ID" value="NZ_FXWH01000001.1"/>
</dbReference>
<keyword evidence="15" id="KW-1185">Reference proteome</keyword>
<keyword evidence="6" id="KW-0808">Transferase</keyword>
<dbReference type="InterPro" id="IPR001917">
    <property type="entry name" value="Aminotrans_II_pyridoxalP_BS"/>
</dbReference>
<evidence type="ECO:0000256" key="2">
    <source>
        <dbReference type="ARBA" id="ARBA00004746"/>
    </source>
</evidence>